<evidence type="ECO:0000256" key="1">
    <source>
        <dbReference type="SAM" id="MobiDB-lite"/>
    </source>
</evidence>
<dbReference type="EMBL" id="JAVLVT010000002">
    <property type="protein sequence ID" value="MDS1269808.1"/>
    <property type="molecule type" value="Genomic_DNA"/>
</dbReference>
<organism evidence="4 5">
    <name type="scientific">Lipingzhangella rawalii</name>
    <dbReference type="NCBI Taxonomy" id="2055835"/>
    <lineage>
        <taxon>Bacteria</taxon>
        <taxon>Bacillati</taxon>
        <taxon>Actinomycetota</taxon>
        <taxon>Actinomycetes</taxon>
        <taxon>Streptosporangiales</taxon>
        <taxon>Nocardiopsidaceae</taxon>
        <taxon>Lipingzhangella</taxon>
    </lineage>
</organism>
<dbReference type="Gene3D" id="3.90.550.10">
    <property type="entry name" value="Spore Coat Polysaccharide Biosynthesis Protein SpsA, Chain A"/>
    <property type="match status" value="1"/>
</dbReference>
<gene>
    <name evidence="4" type="ORF">RIF23_05810</name>
</gene>
<dbReference type="Proteomes" id="UP001250214">
    <property type="component" value="Unassembled WGS sequence"/>
</dbReference>
<evidence type="ECO:0000313" key="5">
    <source>
        <dbReference type="Proteomes" id="UP001250214"/>
    </source>
</evidence>
<keyword evidence="4" id="KW-0808">Transferase</keyword>
<accession>A0ABU2H3D0</accession>
<dbReference type="Gene3D" id="3.40.50.2000">
    <property type="entry name" value="Glycogen Phosphorylase B"/>
    <property type="match status" value="1"/>
</dbReference>
<dbReference type="InterPro" id="IPR029044">
    <property type="entry name" value="Nucleotide-diphossugar_trans"/>
</dbReference>
<dbReference type="SUPFAM" id="SSF53756">
    <property type="entry name" value="UDP-Glycosyltransferase/glycogen phosphorylase"/>
    <property type="match status" value="1"/>
</dbReference>
<evidence type="ECO:0000259" key="3">
    <source>
        <dbReference type="Pfam" id="PF04101"/>
    </source>
</evidence>
<evidence type="ECO:0000259" key="2">
    <source>
        <dbReference type="Pfam" id="PF00535"/>
    </source>
</evidence>
<feature type="domain" description="Glycosyltransferase 2-like" evidence="2">
    <location>
        <begin position="192"/>
        <end position="343"/>
    </location>
</feature>
<dbReference type="CDD" id="cd00761">
    <property type="entry name" value="Glyco_tranf_GTA_type"/>
    <property type="match status" value="1"/>
</dbReference>
<dbReference type="Pfam" id="PF00535">
    <property type="entry name" value="Glycos_transf_2"/>
    <property type="match status" value="1"/>
</dbReference>
<dbReference type="Pfam" id="PF04101">
    <property type="entry name" value="Glyco_tran_28_C"/>
    <property type="match status" value="1"/>
</dbReference>
<dbReference type="PANTHER" id="PTHR43685:SF2">
    <property type="entry name" value="GLYCOSYLTRANSFERASE 2-LIKE DOMAIN-CONTAINING PROTEIN"/>
    <property type="match status" value="1"/>
</dbReference>
<sequence length="488" mass="53947">MGTDHHPFPRLVRWLDAWATAHPEVRVLLQHGATPAPDIASGVEFLDHTELRAAMAEATAVVCHGGPATIMEARHAGHLPLVVARDPELGEHVDDHQFRFVARLDAAGVARACPTEDQLHAVLDKALAQPDEFRVPPGGAATVEAAGRAGELIDLLRPGARGTGTDGSDHSPAPATVPATVHTTEEPWPDVTVVVPTRDRPELLRHTLRSIVGQDYPGRVRTMVVFDHDDPDLSLADDDPERPVRVLRNTQQPGLAGARNTGILASGTELVAFCDDDDTWLPHKLRHQVELLHRDPNTDLVCCGVQVAYEDTEIDRVLHTGQVELRDLLESRLTELHPSTFLFRTDRLVHDIGLVSETIPGSYGEDYELLLRSARMGVVRNLPEVGARVLWHRNSHFSGRWGMISQALRWLLNEYPEFRLVPRGYARITGQVAFAEAGARRRLKALRWIARTLWARPVEPRAYLALAVSCGLPPRWVINALHRAGKGI</sequence>
<evidence type="ECO:0000313" key="4">
    <source>
        <dbReference type="EMBL" id="MDS1269808.1"/>
    </source>
</evidence>
<reference evidence="5" key="1">
    <citation type="submission" date="2023-07" db="EMBL/GenBank/DDBJ databases">
        <title>Novel species in the genus Lipingzhangella isolated from Sambhar Salt Lake.</title>
        <authorList>
            <person name="Jiya N."/>
            <person name="Kajale S."/>
            <person name="Sharma A."/>
        </authorList>
    </citation>
    <scope>NUCLEOTIDE SEQUENCE [LARGE SCALE GENOMIC DNA]</scope>
    <source>
        <strain evidence="5">LS1_29</strain>
    </source>
</reference>
<dbReference type="GO" id="GO:0016757">
    <property type="term" value="F:glycosyltransferase activity"/>
    <property type="evidence" value="ECO:0007669"/>
    <property type="project" value="UniProtKB-KW"/>
</dbReference>
<dbReference type="PANTHER" id="PTHR43685">
    <property type="entry name" value="GLYCOSYLTRANSFERASE"/>
    <property type="match status" value="1"/>
</dbReference>
<name>A0ABU2H3D0_9ACTN</name>
<keyword evidence="5" id="KW-1185">Reference proteome</keyword>
<dbReference type="InterPro" id="IPR007235">
    <property type="entry name" value="Glyco_trans_28_C"/>
</dbReference>
<feature type="region of interest" description="Disordered" evidence="1">
    <location>
        <begin position="158"/>
        <end position="180"/>
    </location>
</feature>
<dbReference type="SUPFAM" id="SSF53448">
    <property type="entry name" value="Nucleotide-diphospho-sugar transferases"/>
    <property type="match status" value="1"/>
</dbReference>
<keyword evidence="4" id="KW-0328">Glycosyltransferase</keyword>
<comment type="caution">
    <text evidence="4">The sequence shown here is derived from an EMBL/GenBank/DDBJ whole genome shotgun (WGS) entry which is preliminary data.</text>
</comment>
<dbReference type="EC" id="2.4.-.-" evidence="4"/>
<feature type="domain" description="Glycosyl transferase family 28 C-terminal" evidence="3">
    <location>
        <begin position="48"/>
        <end position="131"/>
    </location>
</feature>
<protein>
    <submittedName>
        <fullName evidence="4">Glycosyltransferase</fullName>
        <ecNumber evidence="4">2.4.-.-</ecNumber>
    </submittedName>
</protein>
<dbReference type="InterPro" id="IPR001173">
    <property type="entry name" value="Glyco_trans_2-like"/>
</dbReference>
<proteinExistence type="predicted"/>
<dbReference type="InterPro" id="IPR050834">
    <property type="entry name" value="Glycosyltransf_2"/>
</dbReference>